<evidence type="ECO:0000313" key="1">
    <source>
        <dbReference type="EMBL" id="CAG8684073.1"/>
    </source>
</evidence>
<comment type="caution">
    <text evidence="1">The sequence shown here is derived from an EMBL/GenBank/DDBJ whole genome shotgun (WGS) entry which is preliminary data.</text>
</comment>
<dbReference type="Proteomes" id="UP000789860">
    <property type="component" value="Unassembled WGS sequence"/>
</dbReference>
<proteinExistence type="predicted"/>
<gene>
    <name evidence="1" type="ORF">SCALOS_LOCUS9842</name>
</gene>
<name>A0ACA9NZF6_9GLOM</name>
<reference evidence="1" key="1">
    <citation type="submission" date="2021-06" db="EMBL/GenBank/DDBJ databases">
        <authorList>
            <person name="Kallberg Y."/>
            <person name="Tangrot J."/>
            <person name="Rosling A."/>
        </authorList>
    </citation>
    <scope>NUCLEOTIDE SEQUENCE</scope>
    <source>
        <strain evidence="1">AU212A</strain>
    </source>
</reference>
<accession>A0ACA9NZF6</accession>
<feature type="non-terminal residue" evidence="1">
    <location>
        <position position="1"/>
    </location>
</feature>
<evidence type="ECO:0000313" key="2">
    <source>
        <dbReference type="Proteomes" id="UP000789860"/>
    </source>
</evidence>
<keyword evidence="2" id="KW-1185">Reference proteome</keyword>
<feature type="non-terminal residue" evidence="1">
    <location>
        <position position="118"/>
    </location>
</feature>
<dbReference type="EMBL" id="CAJVPM010032979">
    <property type="protein sequence ID" value="CAG8684073.1"/>
    <property type="molecule type" value="Genomic_DNA"/>
</dbReference>
<protein>
    <submittedName>
        <fullName evidence="1">6167_t:CDS:1</fullName>
    </submittedName>
</protein>
<sequence>IKGGNILVDNKGRIKISDFGISKKVEDQIRASIVVRPSLQGSIFWMAPEVVKQTAYTSKADIWSLGCLIVEMFTGTHPFPEYNQMQAMFKIGTESCAPEIPKNVSDDAKDFLKKTFEP</sequence>
<organism evidence="1 2">
    <name type="scientific">Scutellospora calospora</name>
    <dbReference type="NCBI Taxonomy" id="85575"/>
    <lineage>
        <taxon>Eukaryota</taxon>
        <taxon>Fungi</taxon>
        <taxon>Fungi incertae sedis</taxon>
        <taxon>Mucoromycota</taxon>
        <taxon>Glomeromycotina</taxon>
        <taxon>Glomeromycetes</taxon>
        <taxon>Diversisporales</taxon>
        <taxon>Gigasporaceae</taxon>
        <taxon>Scutellospora</taxon>
    </lineage>
</organism>